<sequence>MDSNKSTLGTVKGGKGRQKRWAPRARTGCITCKIRRIKCDETKPSCKKCVSTGRRCDGYAPVRQGQLQQAPSAWDFISTDSTELDSFWFFQSVTTSTLAEYFDPGFWSKQLLQFAHHYPALRHGITALACLHRDYIGQDVRFTPAATREIPSKSFALKQYTKSIHALSQLCSKPILTLEDRVVILTTCAIFASMCGIQSLQHQAYMHILNGLKIITSWEAEHRAVTVGGDEVTTSMLVLIFTRLDSQVIPYMFACQGSRVWIDRQVSPGFAEATFTTLFGAYVCIEAIYNSVLRLGWKFNKWSPRQRDISPEERAVQLQHLQAWDGRLAALLKAMPAGTDSSRAVDLLMVRRALTGLSYQVDLTPGELASDDCIADCLGLLDRITRLLGDEGDDHGFQRINASFTLEIGIVEPLFWMCVRCRNPEIRHRALRLLQRYPRQEGICDGIVAARTVAKVIEIEETGCPRAGGTPENKSPCAAAGKWVCENHRVAIWDYVVESASEVAVVFKTVEDLATNGPGIKLLYTWW</sequence>
<evidence type="ECO:0000256" key="3">
    <source>
        <dbReference type="ARBA" id="ARBA00023015"/>
    </source>
</evidence>
<evidence type="ECO:0000313" key="8">
    <source>
        <dbReference type="EMBL" id="PYH42547.1"/>
    </source>
</evidence>
<feature type="domain" description="Zn(2)-C6 fungal-type" evidence="7">
    <location>
        <begin position="28"/>
        <end position="56"/>
    </location>
</feature>
<dbReference type="InterPro" id="IPR021858">
    <property type="entry name" value="Fun_TF"/>
</dbReference>
<evidence type="ECO:0000256" key="2">
    <source>
        <dbReference type="ARBA" id="ARBA00022833"/>
    </source>
</evidence>
<dbReference type="GO" id="GO:0008270">
    <property type="term" value="F:zinc ion binding"/>
    <property type="evidence" value="ECO:0007669"/>
    <property type="project" value="InterPro"/>
</dbReference>
<dbReference type="PANTHER" id="PTHR36206:SF12">
    <property type="entry name" value="ASPERCRYPTIN BIOSYNTHESIS CLUSTER-SPECIFIC TRANSCRIPTION REGULATOR ATNN-RELATED"/>
    <property type="match status" value="1"/>
</dbReference>
<accession>A0A318Z806</accession>
<dbReference type="PROSITE" id="PS00463">
    <property type="entry name" value="ZN2_CY6_FUNGAL_1"/>
    <property type="match status" value="1"/>
</dbReference>
<protein>
    <recommendedName>
        <fullName evidence="7">Zn(2)-C6 fungal-type domain-containing protein</fullName>
    </recommendedName>
</protein>
<dbReference type="SUPFAM" id="SSF57701">
    <property type="entry name" value="Zn2/Cys6 DNA-binding domain"/>
    <property type="match status" value="1"/>
</dbReference>
<dbReference type="InterPro" id="IPR036864">
    <property type="entry name" value="Zn2-C6_fun-type_DNA-bd_sf"/>
</dbReference>
<evidence type="ECO:0000259" key="7">
    <source>
        <dbReference type="PROSITE" id="PS50048"/>
    </source>
</evidence>
<name>A0A318Z806_9EURO</name>
<dbReference type="Gene3D" id="4.10.240.10">
    <property type="entry name" value="Zn(2)-C6 fungal-type DNA-binding domain"/>
    <property type="match status" value="1"/>
</dbReference>
<dbReference type="AlphaFoldDB" id="A0A318Z806"/>
<dbReference type="Pfam" id="PF11951">
    <property type="entry name" value="Fungal_trans_2"/>
    <property type="match status" value="1"/>
</dbReference>
<dbReference type="OrthoDB" id="2593732at2759"/>
<dbReference type="RefSeq" id="XP_025428529.1">
    <property type="nucleotide sequence ID" value="XM_025572104.1"/>
</dbReference>
<dbReference type="InterPro" id="IPR052360">
    <property type="entry name" value="Transcr_Regulatory_Proteins"/>
</dbReference>
<evidence type="ECO:0000256" key="6">
    <source>
        <dbReference type="ARBA" id="ARBA00023242"/>
    </source>
</evidence>
<keyword evidence="6" id="KW-0539">Nucleus</keyword>
<dbReference type="GO" id="GO:0003677">
    <property type="term" value="F:DNA binding"/>
    <property type="evidence" value="ECO:0007669"/>
    <property type="project" value="UniProtKB-KW"/>
</dbReference>
<keyword evidence="3" id="KW-0805">Transcription regulation</keyword>
<dbReference type="SMART" id="SM00066">
    <property type="entry name" value="GAL4"/>
    <property type="match status" value="1"/>
</dbReference>
<dbReference type="Pfam" id="PF00172">
    <property type="entry name" value="Zn_clus"/>
    <property type="match status" value="1"/>
</dbReference>
<keyword evidence="9" id="KW-1185">Reference proteome</keyword>
<proteinExistence type="predicted"/>
<keyword evidence="4" id="KW-0238">DNA-binding</keyword>
<dbReference type="STRING" id="1450539.A0A318Z806"/>
<dbReference type="PROSITE" id="PS50048">
    <property type="entry name" value="ZN2_CY6_FUNGAL_2"/>
    <property type="match status" value="1"/>
</dbReference>
<dbReference type="PANTHER" id="PTHR36206">
    <property type="entry name" value="ASPERCRYPTIN BIOSYNTHESIS CLUSTER-SPECIFIC TRANSCRIPTION REGULATOR ATNN-RELATED"/>
    <property type="match status" value="1"/>
</dbReference>
<dbReference type="GO" id="GO:0009893">
    <property type="term" value="P:positive regulation of metabolic process"/>
    <property type="evidence" value="ECO:0007669"/>
    <property type="project" value="UniProtKB-ARBA"/>
</dbReference>
<dbReference type="GO" id="GO:0000981">
    <property type="term" value="F:DNA-binding transcription factor activity, RNA polymerase II-specific"/>
    <property type="evidence" value="ECO:0007669"/>
    <property type="project" value="InterPro"/>
</dbReference>
<evidence type="ECO:0000313" key="9">
    <source>
        <dbReference type="Proteomes" id="UP000248349"/>
    </source>
</evidence>
<organism evidence="8 9">
    <name type="scientific">Aspergillus saccharolyticus JOP 1030-1</name>
    <dbReference type="NCBI Taxonomy" id="1450539"/>
    <lineage>
        <taxon>Eukaryota</taxon>
        <taxon>Fungi</taxon>
        <taxon>Dikarya</taxon>
        <taxon>Ascomycota</taxon>
        <taxon>Pezizomycotina</taxon>
        <taxon>Eurotiomycetes</taxon>
        <taxon>Eurotiomycetidae</taxon>
        <taxon>Eurotiales</taxon>
        <taxon>Aspergillaceae</taxon>
        <taxon>Aspergillus</taxon>
        <taxon>Aspergillus subgen. Circumdati</taxon>
    </lineage>
</organism>
<keyword evidence="2" id="KW-0862">Zinc</keyword>
<keyword evidence="1" id="KW-0479">Metal-binding</keyword>
<keyword evidence="5" id="KW-0804">Transcription</keyword>
<dbReference type="GeneID" id="37073332"/>
<gene>
    <name evidence="8" type="ORF">BP01DRAFT_303147</name>
</gene>
<dbReference type="CDD" id="cd00067">
    <property type="entry name" value="GAL4"/>
    <property type="match status" value="1"/>
</dbReference>
<evidence type="ECO:0000256" key="5">
    <source>
        <dbReference type="ARBA" id="ARBA00023163"/>
    </source>
</evidence>
<reference evidence="8 9" key="1">
    <citation type="submission" date="2016-12" db="EMBL/GenBank/DDBJ databases">
        <title>The genomes of Aspergillus section Nigri reveals drivers in fungal speciation.</title>
        <authorList>
            <consortium name="DOE Joint Genome Institute"/>
            <person name="Vesth T.C."/>
            <person name="Nybo J."/>
            <person name="Theobald S."/>
            <person name="Brandl J."/>
            <person name="Frisvad J.C."/>
            <person name="Nielsen K.F."/>
            <person name="Lyhne E.K."/>
            <person name="Kogle M.E."/>
            <person name="Kuo A."/>
            <person name="Riley R."/>
            <person name="Clum A."/>
            <person name="Nolan M."/>
            <person name="Lipzen A."/>
            <person name="Salamov A."/>
            <person name="Henrissat B."/>
            <person name="Wiebenga A."/>
            <person name="De Vries R.P."/>
            <person name="Grigoriev I.V."/>
            <person name="Mortensen U.H."/>
            <person name="Andersen M.R."/>
            <person name="Baker S.E."/>
        </authorList>
    </citation>
    <scope>NUCLEOTIDE SEQUENCE [LARGE SCALE GENOMIC DNA]</scope>
    <source>
        <strain evidence="8 9">JOP 1030-1</strain>
    </source>
</reference>
<dbReference type="InterPro" id="IPR001138">
    <property type="entry name" value="Zn2Cys6_DnaBD"/>
</dbReference>
<dbReference type="EMBL" id="KZ821251">
    <property type="protein sequence ID" value="PYH42547.1"/>
    <property type="molecule type" value="Genomic_DNA"/>
</dbReference>
<dbReference type="Proteomes" id="UP000248349">
    <property type="component" value="Unassembled WGS sequence"/>
</dbReference>
<evidence type="ECO:0000256" key="4">
    <source>
        <dbReference type="ARBA" id="ARBA00023125"/>
    </source>
</evidence>
<evidence type="ECO:0000256" key="1">
    <source>
        <dbReference type="ARBA" id="ARBA00022723"/>
    </source>
</evidence>